<accession>A0A1N7E715</accession>
<dbReference type="InterPro" id="IPR005025">
    <property type="entry name" value="FMN_Rdtase-like_dom"/>
</dbReference>
<evidence type="ECO:0000259" key="1">
    <source>
        <dbReference type="Pfam" id="PF03358"/>
    </source>
</evidence>
<dbReference type="InterPro" id="IPR050712">
    <property type="entry name" value="NAD(P)H-dep_reductase"/>
</dbReference>
<protein>
    <submittedName>
        <fullName evidence="2">Chromate reductase</fullName>
    </submittedName>
</protein>
<evidence type="ECO:0000313" key="3">
    <source>
        <dbReference type="Proteomes" id="UP000186019"/>
    </source>
</evidence>
<dbReference type="AlphaFoldDB" id="A0A1N7E715"/>
<gene>
    <name evidence="2" type="ORF">SAMN05421666_0015</name>
</gene>
<dbReference type="EMBL" id="FTNV01000001">
    <property type="protein sequence ID" value="SIR83860.1"/>
    <property type="molecule type" value="Genomic_DNA"/>
</dbReference>
<dbReference type="Proteomes" id="UP000186019">
    <property type="component" value="Unassembled WGS sequence"/>
</dbReference>
<dbReference type="Gene3D" id="3.40.50.360">
    <property type="match status" value="1"/>
</dbReference>
<proteinExistence type="predicted"/>
<dbReference type="GO" id="GO:0016491">
    <property type="term" value="F:oxidoreductase activity"/>
    <property type="evidence" value="ECO:0007669"/>
    <property type="project" value="InterPro"/>
</dbReference>
<dbReference type="PANTHER" id="PTHR30543:SF21">
    <property type="entry name" value="NAD(P)H-DEPENDENT FMN REDUCTASE LOT6"/>
    <property type="match status" value="1"/>
</dbReference>
<dbReference type="SUPFAM" id="SSF52218">
    <property type="entry name" value="Flavoproteins"/>
    <property type="match status" value="1"/>
</dbReference>
<dbReference type="GO" id="GO:0005829">
    <property type="term" value="C:cytosol"/>
    <property type="evidence" value="ECO:0007669"/>
    <property type="project" value="TreeGrafter"/>
</dbReference>
<dbReference type="Pfam" id="PF03358">
    <property type="entry name" value="FMN_red"/>
    <property type="match status" value="1"/>
</dbReference>
<sequence length="187" mass="20286">MIPRIDFMTKPVLLTMSGSLRKGSYNRMLIAEAVRAFGEAEVIEGDLNLPLYDGDLEERGMPASVQTLMDQARRADALIIGSPEYNKGITAPLKNAIDWLSRAKPNVLANHTAVILSASAGRTGGETAHFNTHQILTQLQVNVVHGPLILVAAAHNEFGEDGALNNDFLKGQIADRMERLRALLTAS</sequence>
<evidence type="ECO:0000313" key="2">
    <source>
        <dbReference type="EMBL" id="SIR83860.1"/>
    </source>
</evidence>
<dbReference type="STRING" id="573024.SAMN05216208_2119"/>
<keyword evidence="3" id="KW-1185">Reference proteome</keyword>
<reference evidence="2 3" key="1">
    <citation type="submission" date="2017-01" db="EMBL/GenBank/DDBJ databases">
        <authorList>
            <person name="Mah S.A."/>
            <person name="Swanson W.J."/>
            <person name="Moy G.W."/>
            <person name="Vacquier V.D."/>
        </authorList>
    </citation>
    <scope>NUCLEOTIDE SEQUENCE [LARGE SCALE GENOMIC DNA]</scope>
    <source>
        <strain evidence="2 3">DSM 29590</strain>
    </source>
</reference>
<feature type="domain" description="NADPH-dependent FMN reductase-like" evidence="1">
    <location>
        <begin position="14"/>
        <end position="154"/>
    </location>
</feature>
<dbReference type="InterPro" id="IPR029039">
    <property type="entry name" value="Flavoprotein-like_sf"/>
</dbReference>
<dbReference type="PANTHER" id="PTHR30543">
    <property type="entry name" value="CHROMATE REDUCTASE"/>
    <property type="match status" value="1"/>
</dbReference>
<organism evidence="2 3">
    <name type="scientific">Roseovarius nanhaiticus</name>
    <dbReference type="NCBI Taxonomy" id="573024"/>
    <lineage>
        <taxon>Bacteria</taxon>
        <taxon>Pseudomonadati</taxon>
        <taxon>Pseudomonadota</taxon>
        <taxon>Alphaproteobacteria</taxon>
        <taxon>Rhodobacterales</taxon>
        <taxon>Roseobacteraceae</taxon>
        <taxon>Roseovarius</taxon>
    </lineage>
</organism>
<name>A0A1N7E715_9RHOB</name>
<dbReference type="GO" id="GO:0010181">
    <property type="term" value="F:FMN binding"/>
    <property type="evidence" value="ECO:0007669"/>
    <property type="project" value="TreeGrafter"/>
</dbReference>